<protein>
    <submittedName>
        <fullName evidence="3">ThiF family adenylyltransferase</fullName>
    </submittedName>
</protein>
<dbReference type="RefSeq" id="WP_316005015.1">
    <property type="nucleotide sequence ID" value="NZ_JAWDIT010000005.1"/>
</dbReference>
<sequence length="394" mass="43017">MSDSLISRSEDLRRLRDEGFELAIVNSQLVISHVPYVTANRTVEYGTLVSELTLAGDVTTTPSTHVVRFAGQMPCDAEGRPLEKLVLGSDQLQVAEGITTSYMFSSKPVPPLFYTDYHDKMTTYAAALSGHAESLVPTATARTYRPIPATVEGVFEYLDTATSRSGTTAVGECLRSRSVGIIGLGGTGAYILDFLAKTPAEEIHLFDPDRFLQHNAFRAPGAATLDQLREQSLKVTYFVDRYRSMHRAIVPHPVAIEEHNLGLLDDMSFVFIAIDHGPAKRPIMEHLEQRGIPFIDVGMGVSVEEGRVAGLVRATLSTDRPGSREAARARISTEDVALGEYNTNIQIAELNALNAATAVIMYKKQIGFYADTGGAHFSTYIVDSNDNINEDGTE</sequence>
<keyword evidence="3" id="KW-0548">Nucleotidyltransferase</keyword>
<dbReference type="SUPFAM" id="SSF69572">
    <property type="entry name" value="Activating enzymes of the ubiquitin-like proteins"/>
    <property type="match status" value="1"/>
</dbReference>
<name>A0ABU3SPI5_9MICO</name>
<comment type="caution">
    <text evidence="3">The sequence shown here is derived from an EMBL/GenBank/DDBJ whole genome shotgun (WGS) entry which is preliminary data.</text>
</comment>
<evidence type="ECO:0000259" key="2">
    <source>
        <dbReference type="Pfam" id="PF20590"/>
    </source>
</evidence>
<proteinExistence type="predicted"/>
<keyword evidence="4" id="KW-1185">Reference proteome</keyword>
<dbReference type="InterPro" id="IPR046741">
    <property type="entry name" value="DUF6791"/>
</dbReference>
<keyword evidence="3" id="KW-0808">Transferase</keyword>
<feature type="domain" description="DUF6791" evidence="2">
    <location>
        <begin position="10"/>
        <end position="160"/>
    </location>
</feature>
<dbReference type="Gene3D" id="3.40.50.720">
    <property type="entry name" value="NAD(P)-binding Rossmann-like Domain"/>
    <property type="match status" value="1"/>
</dbReference>
<feature type="domain" description="THIF-type NAD/FAD binding fold" evidence="1">
    <location>
        <begin position="173"/>
        <end position="299"/>
    </location>
</feature>
<evidence type="ECO:0000259" key="1">
    <source>
        <dbReference type="Pfam" id="PF00899"/>
    </source>
</evidence>
<dbReference type="Pfam" id="PF00899">
    <property type="entry name" value="ThiF"/>
    <property type="match status" value="1"/>
</dbReference>
<evidence type="ECO:0000313" key="4">
    <source>
        <dbReference type="Proteomes" id="UP001261125"/>
    </source>
</evidence>
<gene>
    <name evidence="3" type="ORF">RWH44_13750</name>
</gene>
<dbReference type="GO" id="GO:0016779">
    <property type="term" value="F:nucleotidyltransferase activity"/>
    <property type="evidence" value="ECO:0007669"/>
    <property type="project" value="UniProtKB-KW"/>
</dbReference>
<evidence type="ECO:0000313" key="3">
    <source>
        <dbReference type="EMBL" id="MDU0346762.1"/>
    </source>
</evidence>
<dbReference type="InterPro" id="IPR000594">
    <property type="entry name" value="ThiF_NAD_FAD-bd"/>
</dbReference>
<dbReference type="EMBL" id="JAWDIT010000005">
    <property type="protein sequence ID" value="MDU0346762.1"/>
    <property type="molecule type" value="Genomic_DNA"/>
</dbReference>
<dbReference type="InterPro" id="IPR035985">
    <property type="entry name" value="Ubiquitin-activating_enz"/>
</dbReference>
<dbReference type="NCBIfam" id="NF004804">
    <property type="entry name" value="PRK06153.1-3"/>
    <property type="match status" value="1"/>
</dbReference>
<dbReference type="Pfam" id="PF20590">
    <property type="entry name" value="DUF6791"/>
    <property type="match status" value="1"/>
</dbReference>
<accession>A0ABU3SPI5</accession>
<reference evidence="3 4" key="1">
    <citation type="submission" date="2023-09" db="EMBL/GenBank/DDBJ databases">
        <title>Microbacterium fusihabitans sp. nov., Microbacterium phycihabitans sp. nov., and Microbacterium cervinum sp. nov., isolated from dried seaweeds of beach.</title>
        <authorList>
            <person name="Lee S.D."/>
        </authorList>
    </citation>
    <scope>NUCLEOTIDE SEQUENCE [LARGE SCALE GENOMIC DNA]</scope>
    <source>
        <strain evidence="3 4">KSW2-29</strain>
    </source>
</reference>
<organism evidence="3 4">
    <name type="scientific">Microbacterium phycohabitans</name>
    <dbReference type="NCBI Taxonomy" id="3075993"/>
    <lineage>
        <taxon>Bacteria</taxon>
        <taxon>Bacillati</taxon>
        <taxon>Actinomycetota</taxon>
        <taxon>Actinomycetes</taxon>
        <taxon>Micrococcales</taxon>
        <taxon>Microbacteriaceae</taxon>
        <taxon>Microbacterium</taxon>
    </lineage>
</organism>
<dbReference type="NCBIfam" id="NF004805">
    <property type="entry name" value="PRK06153.1-4"/>
    <property type="match status" value="1"/>
</dbReference>
<dbReference type="Proteomes" id="UP001261125">
    <property type="component" value="Unassembled WGS sequence"/>
</dbReference>
<dbReference type="CDD" id="cd01483">
    <property type="entry name" value="E1_enzyme_family"/>
    <property type="match status" value="1"/>
</dbReference>